<gene>
    <name evidence="3" type="ORF">EV702DRAFT_784318</name>
</gene>
<keyword evidence="1" id="KW-0472">Membrane</keyword>
<keyword evidence="4" id="KW-1185">Reference proteome</keyword>
<feature type="transmembrane region" description="Helical" evidence="1">
    <location>
        <begin position="253"/>
        <end position="273"/>
    </location>
</feature>
<feature type="domain" description="DUF6533" evidence="2">
    <location>
        <begin position="51"/>
        <end position="95"/>
    </location>
</feature>
<feature type="transmembrane region" description="Helical" evidence="1">
    <location>
        <begin position="82"/>
        <end position="106"/>
    </location>
</feature>
<evidence type="ECO:0000259" key="2">
    <source>
        <dbReference type="Pfam" id="PF20151"/>
    </source>
</evidence>
<dbReference type="EMBL" id="JABBWD010000092">
    <property type="protein sequence ID" value="KAG1766837.1"/>
    <property type="molecule type" value="Genomic_DNA"/>
</dbReference>
<dbReference type="Pfam" id="PF20151">
    <property type="entry name" value="DUF6533"/>
    <property type="match status" value="1"/>
</dbReference>
<keyword evidence="1" id="KW-1133">Transmembrane helix</keyword>
<feature type="transmembrane region" description="Helical" evidence="1">
    <location>
        <begin position="285"/>
        <end position="307"/>
    </location>
</feature>
<feature type="transmembrane region" description="Helical" evidence="1">
    <location>
        <begin position="152"/>
        <end position="176"/>
    </location>
</feature>
<dbReference type="Proteomes" id="UP000714275">
    <property type="component" value="Unassembled WGS sequence"/>
</dbReference>
<comment type="caution">
    <text evidence="3">The sequence shown here is derived from an EMBL/GenBank/DDBJ whole genome shotgun (WGS) entry which is preliminary data.</text>
</comment>
<evidence type="ECO:0000313" key="4">
    <source>
        <dbReference type="Proteomes" id="UP000714275"/>
    </source>
</evidence>
<feature type="transmembrane region" description="Helical" evidence="1">
    <location>
        <begin position="204"/>
        <end position="226"/>
    </location>
</feature>
<sequence>MQALDIKHERNRCISTKFPPPRSLSSSNSMTLVSNDPSWWPIINATLIGSYFLVAASVGLMYDWALTFGQEVELIWRQHWSLMAVLYLTVRYVGIGYIVLKILANIPTIPLTDTVGRIAHYANQCVDEVVDVILGVIMIARLHAMYQRSRKVLIILVVTFLAVRIADAVMGTIFVIDSSPEEFVLSGTYQCMSNYQRDIMFLDIMTWIISTVWEVLVLCLAVWIAVKHFHELRQHSTRGVTGGYFTVLMKTHASYFAIFVGISCFNIGLFSPTLSADFYSLESQIYLGFTEILKFAQLFVLGPRLILGVREYHAKLAANPDTVSAMTSIAFQERVHVSTSSSV</sequence>
<protein>
    <recommendedName>
        <fullName evidence="2">DUF6533 domain-containing protein</fullName>
    </recommendedName>
</protein>
<reference evidence="3" key="1">
    <citation type="journal article" date="2020" name="New Phytol.">
        <title>Comparative genomics reveals dynamic genome evolution in host specialist ectomycorrhizal fungi.</title>
        <authorList>
            <person name="Lofgren L.A."/>
            <person name="Nguyen N.H."/>
            <person name="Vilgalys R."/>
            <person name="Ruytinx J."/>
            <person name="Liao H.L."/>
            <person name="Branco S."/>
            <person name="Kuo A."/>
            <person name="LaButti K."/>
            <person name="Lipzen A."/>
            <person name="Andreopoulos W."/>
            <person name="Pangilinan J."/>
            <person name="Riley R."/>
            <person name="Hundley H."/>
            <person name="Na H."/>
            <person name="Barry K."/>
            <person name="Grigoriev I.V."/>
            <person name="Stajich J.E."/>
            <person name="Kennedy P.G."/>
        </authorList>
    </citation>
    <scope>NUCLEOTIDE SEQUENCE</scope>
    <source>
        <strain evidence="3">DOB743</strain>
    </source>
</reference>
<dbReference type="OrthoDB" id="2628848at2759"/>
<dbReference type="InterPro" id="IPR045340">
    <property type="entry name" value="DUF6533"/>
</dbReference>
<accession>A0A9P6ZIS2</accession>
<feature type="transmembrane region" description="Helical" evidence="1">
    <location>
        <begin position="39"/>
        <end position="62"/>
    </location>
</feature>
<keyword evidence="1" id="KW-0812">Transmembrane</keyword>
<evidence type="ECO:0000256" key="1">
    <source>
        <dbReference type="SAM" id="Phobius"/>
    </source>
</evidence>
<name>A0A9P6ZIS2_9AGAM</name>
<proteinExistence type="predicted"/>
<organism evidence="3 4">
    <name type="scientific">Suillus placidus</name>
    <dbReference type="NCBI Taxonomy" id="48579"/>
    <lineage>
        <taxon>Eukaryota</taxon>
        <taxon>Fungi</taxon>
        <taxon>Dikarya</taxon>
        <taxon>Basidiomycota</taxon>
        <taxon>Agaricomycotina</taxon>
        <taxon>Agaricomycetes</taxon>
        <taxon>Agaricomycetidae</taxon>
        <taxon>Boletales</taxon>
        <taxon>Suillineae</taxon>
        <taxon>Suillaceae</taxon>
        <taxon>Suillus</taxon>
    </lineage>
</organism>
<dbReference type="AlphaFoldDB" id="A0A9P6ZIS2"/>
<evidence type="ECO:0000313" key="3">
    <source>
        <dbReference type="EMBL" id="KAG1766837.1"/>
    </source>
</evidence>